<keyword evidence="1" id="KW-0175">Coiled coil</keyword>
<dbReference type="AlphaFoldDB" id="A0A914M378"/>
<feature type="region of interest" description="Disordered" evidence="2">
    <location>
        <begin position="1"/>
        <end position="28"/>
    </location>
</feature>
<dbReference type="WBParaSite" id="Minc3s01126g20969">
    <property type="protein sequence ID" value="Minc3s01126g20969"/>
    <property type="gene ID" value="Minc3s01126g20969"/>
</dbReference>
<reference evidence="5" key="1">
    <citation type="submission" date="2022-11" db="UniProtKB">
        <authorList>
            <consortium name="WormBaseParasite"/>
        </authorList>
    </citation>
    <scope>IDENTIFICATION</scope>
</reference>
<proteinExistence type="predicted"/>
<name>A0A914M378_MELIC</name>
<dbReference type="GO" id="GO:0008023">
    <property type="term" value="C:transcription elongation factor complex"/>
    <property type="evidence" value="ECO:0007669"/>
    <property type="project" value="InterPro"/>
</dbReference>
<evidence type="ECO:0000313" key="4">
    <source>
        <dbReference type="Proteomes" id="UP000887563"/>
    </source>
</evidence>
<evidence type="ECO:0000313" key="5">
    <source>
        <dbReference type="WBParaSite" id="Minc3s01126g20969"/>
    </source>
</evidence>
<evidence type="ECO:0000259" key="3">
    <source>
        <dbReference type="Pfam" id="PF10505"/>
    </source>
</evidence>
<accession>A0A914M378</accession>
<sequence length="800" mass="92006">MPSKIKNISIDQDSPAEDNETTESCTDPSIIENACPQCSAFRANADRAWDILREFQAANEQNKKFKNEIHQLESQLKESRDYVSVLRQQQQDYDKIIKEKDLRITLSDEKIANLEDQYSRVLRAWRQRQNDSDKIIKGPECSQTDPIDSLEIDDDDLSLELPLSPPKKAVPDPLSIDEIFNSSFFLEHAKNKLLDDLEPFNFFLPSPAPKKKDFEGHQRFQKAKENEGPQILTTSTAPQFCVQLTDENSKLQIYNISKKYKIDKKQAALLYSQAKRDANRKRRLEPSDDENDGGESMATSDTVKSEKAPRHLLPWVPHRQVVRTQTRSVLSYEDHKRYVGIIVNELQSVPRYRFEHNKTEIQALDQKLEDERNFYIKNALQSAKQFKAFHFDNSQLKTFTEHYHEMINLYIGQRVFQGVLSSIPWPRTQPLEDPTLHPYIRTTKLLSPGLAPTTQIPEIKRKFIFSNKPVRQMLIDSLKDKQPIDEDKKVVDFALLNGIHVSMDASTLRHLLSAPWSQRTSNYACKVKVFSRVFSGKLCKICIISPPLIASRVHKTAIPRAFAKWGLKAFLFGKDPSFADAASSNQPKDSCQSLLDDLGLGNVGKVDTKHSRKRYSIISFDDPKLEISSQEQHQVLIRTNVHANEVRRDGQLQQISLTSRVEFLPEIGAEKLSNEEQIWNFITGLLKGSDEHINFRLKVERESVVLQYDRRLPTKIDQLSIEAKAVLATRINRVKILIEELPKLSVGEYLLMPDADNEMLQIIKQQTDSEEINLQQSTSFDNFCEDKSNLWEETRSRTVG</sequence>
<evidence type="ECO:0000256" key="1">
    <source>
        <dbReference type="SAM" id="Coils"/>
    </source>
</evidence>
<feature type="domain" description="Little elongation complex subunit 2 C-terminal" evidence="3">
    <location>
        <begin position="629"/>
        <end position="774"/>
    </location>
</feature>
<feature type="coiled-coil region" evidence="1">
    <location>
        <begin position="55"/>
        <end position="89"/>
    </location>
</feature>
<dbReference type="Pfam" id="PF10505">
    <property type="entry name" value="NARG2_C"/>
    <property type="match status" value="1"/>
</dbReference>
<dbReference type="Proteomes" id="UP000887563">
    <property type="component" value="Unplaced"/>
</dbReference>
<dbReference type="InterPro" id="IPR019535">
    <property type="entry name" value="ICE2_C"/>
</dbReference>
<feature type="region of interest" description="Disordered" evidence="2">
    <location>
        <begin position="275"/>
        <end position="309"/>
    </location>
</feature>
<organism evidence="4 5">
    <name type="scientific">Meloidogyne incognita</name>
    <name type="common">Southern root-knot nematode worm</name>
    <name type="synonym">Oxyuris incognita</name>
    <dbReference type="NCBI Taxonomy" id="6306"/>
    <lineage>
        <taxon>Eukaryota</taxon>
        <taxon>Metazoa</taxon>
        <taxon>Ecdysozoa</taxon>
        <taxon>Nematoda</taxon>
        <taxon>Chromadorea</taxon>
        <taxon>Rhabditida</taxon>
        <taxon>Tylenchina</taxon>
        <taxon>Tylenchomorpha</taxon>
        <taxon>Tylenchoidea</taxon>
        <taxon>Meloidogynidae</taxon>
        <taxon>Meloidogyninae</taxon>
        <taxon>Meloidogyne</taxon>
        <taxon>Meloidogyne incognita group</taxon>
    </lineage>
</organism>
<evidence type="ECO:0000256" key="2">
    <source>
        <dbReference type="SAM" id="MobiDB-lite"/>
    </source>
</evidence>
<protein>
    <submittedName>
        <fullName evidence="5">Little elongation complex subunit 2 C-terminal domain-containing protein</fullName>
    </submittedName>
</protein>
<keyword evidence="4" id="KW-1185">Reference proteome</keyword>